<gene>
    <name evidence="6" type="ORF">SAMN05216236_12936</name>
</gene>
<evidence type="ECO:0000256" key="1">
    <source>
        <dbReference type="ARBA" id="ARBA00001947"/>
    </source>
</evidence>
<evidence type="ECO:0000259" key="5">
    <source>
        <dbReference type="Pfam" id="PF24827"/>
    </source>
</evidence>
<keyword evidence="4" id="KW-0862">Zinc</keyword>
<evidence type="ECO:0000256" key="3">
    <source>
        <dbReference type="ARBA" id="ARBA00022801"/>
    </source>
</evidence>
<protein>
    <submittedName>
        <fullName evidence="6">N-alpha-acetyl-L-2,4-diaminobutyrate deacetylase</fullName>
    </submittedName>
</protein>
<evidence type="ECO:0000256" key="2">
    <source>
        <dbReference type="ARBA" id="ARBA00022723"/>
    </source>
</evidence>
<dbReference type="InterPro" id="IPR053138">
    <property type="entry name" value="N-alpha-Ac-DABA_deacetylase"/>
</dbReference>
<dbReference type="EMBL" id="FPAW01000029">
    <property type="protein sequence ID" value="SFU11970.1"/>
    <property type="molecule type" value="Genomic_DNA"/>
</dbReference>
<dbReference type="GO" id="GO:0016811">
    <property type="term" value="F:hydrolase activity, acting on carbon-nitrogen (but not peptide) bonds, in linear amides"/>
    <property type="evidence" value="ECO:0007669"/>
    <property type="project" value="InterPro"/>
</dbReference>
<dbReference type="InterPro" id="IPR043795">
    <property type="entry name" value="N-alpha-Ac-DABA-like"/>
</dbReference>
<proteinExistence type="predicted"/>
<keyword evidence="3" id="KW-0378">Hydrolase</keyword>
<dbReference type="RefSeq" id="WP_051372181.1">
    <property type="nucleotide sequence ID" value="NZ_FPAW01000029.1"/>
</dbReference>
<organism evidence="6 7">
    <name type="scientific">Sedimentitalea nanhaiensis</name>
    <dbReference type="NCBI Taxonomy" id="999627"/>
    <lineage>
        <taxon>Bacteria</taxon>
        <taxon>Pseudomonadati</taxon>
        <taxon>Pseudomonadota</taxon>
        <taxon>Alphaproteobacteria</taxon>
        <taxon>Rhodobacterales</taxon>
        <taxon>Paracoccaceae</taxon>
        <taxon>Sedimentitalea</taxon>
    </lineage>
</organism>
<dbReference type="GO" id="GO:0016788">
    <property type="term" value="F:hydrolase activity, acting on ester bonds"/>
    <property type="evidence" value="ECO:0007669"/>
    <property type="project" value="InterPro"/>
</dbReference>
<keyword evidence="7" id="KW-1185">Reference proteome</keyword>
<dbReference type="STRING" id="999627.SAMN05216236_12936"/>
<dbReference type="InterPro" id="IPR055438">
    <property type="entry name" value="AstE_AspA_cat"/>
</dbReference>
<sequence length="356" mass="36420">MMGLAFGTLSSPLDLDAAGKRAGQYGLTHSGNRHAFSAIRAPLGVIRGEDGPTALICGGNHGDEYEGQIIARRLFERLEPEDLHGRLILAPALNMPAIEAVSRTSPLDGGNLNRSFPGEAHAGPTREIAGFVATQLMPLADIAIDLHSGGTGTAYLDAAYLCLSGDAARDAQTRAMATTMGLPFAMVVPPGDTPGDFDGAAHAAGCAMLSCELGGEGKVSRRALEAGWQGVLRVLVDAGILHEAAATRLGAGPAPQTRFLDLGAASAAVTSDHQALAEPLVALGEAVSAGQPIARLRDLHRLDVSAIDLTAHVAGIVAIQRAGAIVAPGDHLCVICPELSGTALDALLEQTARGAP</sequence>
<dbReference type="CDD" id="cd06252">
    <property type="entry name" value="M14_ASTE_ASPA-like"/>
    <property type="match status" value="1"/>
</dbReference>
<keyword evidence="2" id="KW-0479">Metal-binding</keyword>
<comment type="cofactor">
    <cofactor evidence="1">
        <name>Zn(2+)</name>
        <dbReference type="ChEBI" id="CHEBI:29105"/>
    </cofactor>
</comment>
<evidence type="ECO:0000313" key="6">
    <source>
        <dbReference type="EMBL" id="SFU11970.1"/>
    </source>
</evidence>
<dbReference type="OrthoDB" id="9782876at2"/>
<dbReference type="Proteomes" id="UP000182466">
    <property type="component" value="Unassembled WGS sequence"/>
</dbReference>
<evidence type="ECO:0000313" key="7">
    <source>
        <dbReference type="Proteomes" id="UP000182466"/>
    </source>
</evidence>
<dbReference type="Pfam" id="PF24827">
    <property type="entry name" value="AstE_AspA_cat"/>
    <property type="match status" value="1"/>
</dbReference>
<evidence type="ECO:0000256" key="4">
    <source>
        <dbReference type="ARBA" id="ARBA00022833"/>
    </source>
</evidence>
<dbReference type="GO" id="GO:0046872">
    <property type="term" value="F:metal ion binding"/>
    <property type="evidence" value="ECO:0007669"/>
    <property type="project" value="UniProtKB-KW"/>
</dbReference>
<dbReference type="PIRSF" id="PIRSF039012">
    <property type="entry name" value="ASP"/>
    <property type="match status" value="1"/>
</dbReference>
<name>A0A1I7DJZ0_9RHOB</name>
<dbReference type="SUPFAM" id="SSF53187">
    <property type="entry name" value="Zn-dependent exopeptidases"/>
    <property type="match status" value="1"/>
</dbReference>
<dbReference type="PANTHER" id="PTHR37326">
    <property type="entry name" value="BLL3975 PROTEIN"/>
    <property type="match status" value="1"/>
</dbReference>
<dbReference type="AlphaFoldDB" id="A0A1I7DJZ0"/>
<accession>A0A1I7DJZ0</accession>
<feature type="domain" description="Succinylglutamate desuccinylase/Aspartoacylase catalytic" evidence="5">
    <location>
        <begin position="50"/>
        <end position="235"/>
    </location>
</feature>
<dbReference type="Gene3D" id="3.40.630.10">
    <property type="entry name" value="Zn peptidases"/>
    <property type="match status" value="1"/>
</dbReference>
<reference evidence="6 7" key="1">
    <citation type="submission" date="2016-10" db="EMBL/GenBank/DDBJ databases">
        <authorList>
            <person name="de Groot N.N."/>
        </authorList>
    </citation>
    <scope>NUCLEOTIDE SEQUENCE [LARGE SCALE GENOMIC DNA]</scope>
    <source>
        <strain evidence="6 7">CGMCC 1.10959</strain>
    </source>
</reference>
<dbReference type="PANTHER" id="PTHR37326:SF1">
    <property type="entry name" value="BLL3975 PROTEIN"/>
    <property type="match status" value="1"/>
</dbReference>